<protein>
    <submittedName>
        <fullName evidence="2">Uncharacterized protein</fullName>
    </submittedName>
</protein>
<reference evidence="3" key="1">
    <citation type="submission" date="2019-03" db="EMBL/GenBank/DDBJ databases">
        <title>Snf2 controls pulcherriminic acid biosynthesis and connects pigmentation and antifungal activity of the yeast Metschnikowia pulcherrima.</title>
        <authorList>
            <person name="Gore-Lloyd D."/>
            <person name="Sumann I."/>
            <person name="Brachmann A.O."/>
            <person name="Schneeberger K."/>
            <person name="Ortiz-Merino R.A."/>
            <person name="Moreno-Beltran M."/>
            <person name="Schlaefli M."/>
            <person name="Kirner P."/>
            <person name="Santos Kron A."/>
            <person name="Wolfe K.H."/>
            <person name="Piel J."/>
            <person name="Ahrens C.H."/>
            <person name="Henk D."/>
            <person name="Freimoser F.M."/>
        </authorList>
    </citation>
    <scope>NUCLEOTIDE SEQUENCE [LARGE SCALE GENOMIC DNA]</scope>
    <source>
        <strain evidence="3">APC 1.2</strain>
    </source>
</reference>
<name>A0A4P6XPK5_9ASCO</name>
<evidence type="ECO:0000313" key="2">
    <source>
        <dbReference type="EMBL" id="QBM89412.1"/>
    </source>
</evidence>
<keyword evidence="3" id="KW-1185">Reference proteome</keyword>
<gene>
    <name evidence="2" type="ORF">METSCH_D04840</name>
</gene>
<evidence type="ECO:0000313" key="3">
    <source>
        <dbReference type="Proteomes" id="UP000292447"/>
    </source>
</evidence>
<proteinExistence type="predicted"/>
<organism evidence="2 3">
    <name type="scientific">Metschnikowia aff. pulcherrima</name>
    <dbReference type="NCBI Taxonomy" id="2163413"/>
    <lineage>
        <taxon>Eukaryota</taxon>
        <taxon>Fungi</taxon>
        <taxon>Dikarya</taxon>
        <taxon>Ascomycota</taxon>
        <taxon>Saccharomycotina</taxon>
        <taxon>Pichiomycetes</taxon>
        <taxon>Metschnikowiaceae</taxon>
        <taxon>Metschnikowia</taxon>
    </lineage>
</organism>
<dbReference type="AlphaFoldDB" id="A0A4P6XPK5"/>
<feature type="region of interest" description="Disordered" evidence="1">
    <location>
        <begin position="1"/>
        <end position="76"/>
    </location>
</feature>
<evidence type="ECO:0000256" key="1">
    <source>
        <dbReference type="SAM" id="MobiDB-lite"/>
    </source>
</evidence>
<sequence length="156" mass="17369">MSDWAAKLLQKPSLGQNATNAPKANILKIAPAQTGPHMGNVNTNSTKQQQQPQQQAKVRPAKPIRQESPLRSAAALPEPFNGAEILAFMTKRFNADLEDAQRDKSGEEAVIYRSLEASSSWKTKGPSSGRKYNKDEDRFDLLQEINRGFQSKAKRY</sequence>
<dbReference type="EMBL" id="CP034459">
    <property type="protein sequence ID" value="QBM89412.1"/>
    <property type="molecule type" value="Genomic_DNA"/>
</dbReference>
<feature type="compositionally biased region" description="Polar residues" evidence="1">
    <location>
        <begin position="13"/>
        <end position="22"/>
    </location>
</feature>
<accession>A0A4P6XPK5</accession>
<dbReference type="Proteomes" id="UP000292447">
    <property type="component" value="Chromosome IV"/>
</dbReference>